<accession>A0A423KAK2</accession>
<dbReference type="Proteomes" id="UP000285349">
    <property type="component" value="Unassembled WGS sequence"/>
</dbReference>
<dbReference type="RefSeq" id="WP_123509065.1">
    <property type="nucleotide sequence ID" value="NZ_MOBQ01000009.1"/>
</dbReference>
<dbReference type="OrthoDB" id="7024978at2"/>
<comment type="caution">
    <text evidence="1">The sequence shown here is derived from an EMBL/GenBank/DDBJ whole genome shotgun (WGS) entry which is preliminary data.</text>
</comment>
<gene>
    <name evidence="1" type="ORF">BK666_07435</name>
</gene>
<reference evidence="1 2" key="1">
    <citation type="submission" date="2016-10" db="EMBL/GenBank/DDBJ databases">
        <title>Comparative genome analysis of multiple Pseudomonas spp. focuses on biocontrol and plant growth promoting traits.</title>
        <authorList>
            <person name="Tao X.-Y."/>
            <person name="Taylor C.G."/>
        </authorList>
    </citation>
    <scope>NUCLEOTIDE SEQUENCE [LARGE SCALE GENOMIC DNA]</scope>
    <source>
        <strain evidence="1 2">37A10</strain>
    </source>
</reference>
<proteinExistence type="predicted"/>
<sequence length="645" mass="71023">MSTPTEPTDDSESDNLPTAIDAPKVPAVLDQDDPAGLLPISALGRDLTVTFMEWEFTTAPNRTDVVELGFSLLGTSFRKVNERRYPTPITVDFPQELTVPKDLLSAGVYEVSVNIRLSGVGSGTESPRKKITIDLTQPNFGNQPEAVRFPDELNGTITEGYLSTHGQVIVEVVFYTDVDAGDRAVYYWTDQAIPPDSEKPIKEQAFSQQDIDNGFLHITVYADEIRPWGSGTRYLYFYLRDRAGNRGPRSKLASINVDLTPMPGALPPPRVPLSARGLIDRQHARDGVYVEIDAYDLPNKDQSVVVTWGSATLADFPVDPNGFPLRIPVPWSALHDQGDGPLRAQVNYRIRHPGLGPPSPTISVPVNLTVAGQDHPAAPALVNDRLAKLEVRGQISDTPNKLLGIDKGLPAKATLTLFDDPLPLEEIEVFWGPIILAVDRYEVQFGDTGGKSLEFEIPWSAIEQDKLNPKLPVYYTTSNGVNLQKSQVTEVEVSIALAGLEEPTFPHAGKFVTLHCCSVPRIWEGVTIHIPAQTVFSKDDEVTLHWQGCRNENGTDPIDGTYAPFSRTLSDDDVRDGFDVVVTDYEKLIAPMVNNASALVYYELFKQNGAEGKSPFNFVVINRTMPSGEICSPANDLCEEIWIDE</sequence>
<dbReference type="AlphaFoldDB" id="A0A423KAK2"/>
<name>A0A423KAK2_9PSED</name>
<protein>
    <submittedName>
        <fullName evidence="1">Uncharacterized protein</fullName>
    </submittedName>
</protein>
<evidence type="ECO:0000313" key="2">
    <source>
        <dbReference type="Proteomes" id="UP000285349"/>
    </source>
</evidence>
<organism evidence="1 2">
    <name type="scientific">Pseudomonas frederiksbergensis</name>
    <dbReference type="NCBI Taxonomy" id="104087"/>
    <lineage>
        <taxon>Bacteria</taxon>
        <taxon>Pseudomonadati</taxon>
        <taxon>Pseudomonadota</taxon>
        <taxon>Gammaproteobacteria</taxon>
        <taxon>Pseudomonadales</taxon>
        <taxon>Pseudomonadaceae</taxon>
        <taxon>Pseudomonas</taxon>
    </lineage>
</organism>
<evidence type="ECO:0000313" key="1">
    <source>
        <dbReference type="EMBL" id="RON49097.1"/>
    </source>
</evidence>
<dbReference type="EMBL" id="MOBQ01000009">
    <property type="protein sequence ID" value="RON49097.1"/>
    <property type="molecule type" value="Genomic_DNA"/>
</dbReference>